<protein>
    <submittedName>
        <fullName evidence="1">Uncharacterized protein</fullName>
    </submittedName>
</protein>
<proteinExistence type="predicted"/>
<name>A0A1I6BVB8_9BACI</name>
<accession>A0A1I6BVB8</accession>
<dbReference type="EMBL" id="FOXX01000014">
    <property type="protein sequence ID" value="SFQ84855.1"/>
    <property type="molecule type" value="Genomic_DNA"/>
</dbReference>
<organism evidence="1 2">
    <name type="scientific">Priestia endophytica DSM 13796</name>
    <dbReference type="NCBI Taxonomy" id="1121089"/>
    <lineage>
        <taxon>Bacteria</taxon>
        <taxon>Bacillati</taxon>
        <taxon>Bacillota</taxon>
        <taxon>Bacilli</taxon>
        <taxon>Bacillales</taxon>
        <taxon>Bacillaceae</taxon>
        <taxon>Priestia</taxon>
    </lineage>
</organism>
<comment type="caution">
    <text evidence="1">The sequence shown here is derived from an EMBL/GenBank/DDBJ whole genome shotgun (WGS) entry which is preliminary data.</text>
</comment>
<reference evidence="1 2" key="1">
    <citation type="submission" date="2016-10" db="EMBL/GenBank/DDBJ databases">
        <authorList>
            <person name="Varghese N."/>
            <person name="Submissions S."/>
        </authorList>
    </citation>
    <scope>NUCLEOTIDE SEQUENCE [LARGE SCALE GENOMIC DNA]</scope>
    <source>
        <strain evidence="1 2">DSM 13796</strain>
    </source>
</reference>
<evidence type="ECO:0000313" key="1">
    <source>
        <dbReference type="EMBL" id="SFQ84855.1"/>
    </source>
</evidence>
<evidence type="ECO:0000313" key="2">
    <source>
        <dbReference type="Proteomes" id="UP000182762"/>
    </source>
</evidence>
<gene>
    <name evidence="1" type="ORF">SAMN02745910_04301</name>
</gene>
<dbReference type="GeneID" id="93712844"/>
<dbReference type="RefSeq" id="WP_061804091.1">
    <property type="nucleotide sequence ID" value="NZ_FOXX01000014.1"/>
</dbReference>
<sequence>MFTIENHIASLKEGLQRHSDALIHCTKETLTFNYYEKIDLLDFTAFVQSFGLDIVMFSMDRGAGEVFYEGNEISIFAGSYNLLEDIEYYHIPDEKKDEFWTFYEEADYPISEAETKVIVEWFADCWNKANGKSVSLPAYFSFHDYDPFFDLYENKWITDGDKWDY</sequence>
<dbReference type="Proteomes" id="UP000182762">
    <property type="component" value="Unassembled WGS sequence"/>
</dbReference>
<keyword evidence="2" id="KW-1185">Reference proteome</keyword>